<feature type="compositionally biased region" description="Basic and acidic residues" evidence="8">
    <location>
        <begin position="538"/>
        <end position="550"/>
    </location>
</feature>
<dbReference type="InterPro" id="IPR001202">
    <property type="entry name" value="WW_dom"/>
</dbReference>
<dbReference type="WBParaSite" id="jg15561.1">
    <property type="protein sequence ID" value="jg15561.1"/>
    <property type="gene ID" value="jg15561"/>
</dbReference>
<dbReference type="GO" id="GO:0070063">
    <property type="term" value="F:RNA polymerase binding"/>
    <property type="evidence" value="ECO:0007669"/>
    <property type="project" value="InterPro"/>
</dbReference>
<dbReference type="Gene3D" id="1.10.10.440">
    <property type="entry name" value="FF domain"/>
    <property type="match status" value="2"/>
</dbReference>
<keyword evidence="11" id="KW-1185">Reference proteome</keyword>
<keyword evidence="5" id="KW-0677">Repeat</keyword>
<feature type="domain" description="WW" evidence="9">
    <location>
        <begin position="241"/>
        <end position="270"/>
    </location>
</feature>
<dbReference type="PANTHER" id="PTHR15377">
    <property type="entry name" value="TRANSCRIPTION ELONGATION REGULATOR 1"/>
    <property type="match status" value="1"/>
</dbReference>
<dbReference type="PROSITE" id="PS51676">
    <property type="entry name" value="FF"/>
    <property type="match status" value="1"/>
</dbReference>
<dbReference type="GO" id="GO:0003676">
    <property type="term" value="F:nucleic acid binding"/>
    <property type="evidence" value="ECO:0007669"/>
    <property type="project" value="InterPro"/>
</dbReference>
<protein>
    <submittedName>
        <fullName evidence="12">Endonuclease</fullName>
    </submittedName>
</protein>
<feature type="compositionally biased region" description="Basic and acidic residues" evidence="8">
    <location>
        <begin position="289"/>
        <end position="303"/>
    </location>
</feature>
<dbReference type="InterPro" id="IPR001604">
    <property type="entry name" value="Endo_G_ENPP1-like_dom"/>
</dbReference>
<dbReference type="SUPFAM" id="SSF81698">
    <property type="entry name" value="FF domain"/>
    <property type="match status" value="2"/>
</dbReference>
<dbReference type="SMART" id="SM00477">
    <property type="entry name" value="NUC"/>
    <property type="match status" value="1"/>
</dbReference>
<keyword evidence="7" id="KW-0460">Magnesium</keyword>
<evidence type="ECO:0000256" key="4">
    <source>
        <dbReference type="ARBA" id="ARBA00022723"/>
    </source>
</evidence>
<keyword evidence="6" id="KW-0378">Hydrolase</keyword>
<evidence type="ECO:0000313" key="11">
    <source>
        <dbReference type="Proteomes" id="UP000887574"/>
    </source>
</evidence>
<evidence type="ECO:0000259" key="9">
    <source>
        <dbReference type="PROSITE" id="PS50020"/>
    </source>
</evidence>
<dbReference type="GO" id="GO:0004519">
    <property type="term" value="F:endonuclease activity"/>
    <property type="evidence" value="ECO:0007669"/>
    <property type="project" value="UniProtKB-KW"/>
</dbReference>
<evidence type="ECO:0000256" key="7">
    <source>
        <dbReference type="ARBA" id="ARBA00022842"/>
    </source>
</evidence>
<dbReference type="Gene3D" id="2.20.70.10">
    <property type="match status" value="2"/>
</dbReference>
<feature type="domain" description="FF" evidence="10">
    <location>
        <begin position="422"/>
        <end position="477"/>
    </location>
</feature>
<evidence type="ECO:0000256" key="6">
    <source>
        <dbReference type="ARBA" id="ARBA00022759"/>
    </source>
</evidence>
<dbReference type="SUPFAM" id="SSF54060">
    <property type="entry name" value="His-Me finger endonucleases"/>
    <property type="match status" value="1"/>
</dbReference>
<dbReference type="CDD" id="cd00201">
    <property type="entry name" value="WW"/>
    <property type="match status" value="2"/>
</dbReference>
<dbReference type="SMART" id="SM00441">
    <property type="entry name" value="FF"/>
    <property type="match status" value="2"/>
</dbReference>
<evidence type="ECO:0000256" key="2">
    <source>
        <dbReference type="ARBA" id="ARBA00010052"/>
    </source>
</evidence>
<dbReference type="GO" id="GO:0003712">
    <property type="term" value="F:transcription coregulator activity"/>
    <property type="evidence" value="ECO:0007669"/>
    <property type="project" value="TreeGrafter"/>
</dbReference>
<organism evidence="11 12">
    <name type="scientific">Ditylenchus dipsaci</name>
    <dbReference type="NCBI Taxonomy" id="166011"/>
    <lineage>
        <taxon>Eukaryota</taxon>
        <taxon>Metazoa</taxon>
        <taxon>Ecdysozoa</taxon>
        <taxon>Nematoda</taxon>
        <taxon>Chromadorea</taxon>
        <taxon>Rhabditida</taxon>
        <taxon>Tylenchina</taxon>
        <taxon>Tylenchomorpha</taxon>
        <taxon>Sphaerularioidea</taxon>
        <taxon>Anguinidae</taxon>
        <taxon>Anguininae</taxon>
        <taxon>Ditylenchus</taxon>
    </lineage>
</organism>
<dbReference type="InterPro" id="IPR044929">
    <property type="entry name" value="DNA/RNA_non-sp_Endonuclease_sf"/>
</dbReference>
<dbReference type="Gene3D" id="3.40.570.10">
    <property type="entry name" value="Extracellular Endonuclease, subunit A"/>
    <property type="match status" value="1"/>
</dbReference>
<evidence type="ECO:0000313" key="12">
    <source>
        <dbReference type="WBParaSite" id="jg15561.1"/>
    </source>
</evidence>
<evidence type="ECO:0000256" key="5">
    <source>
        <dbReference type="ARBA" id="ARBA00022737"/>
    </source>
</evidence>
<dbReference type="Pfam" id="PF23517">
    <property type="entry name" value="WW_TCERG1"/>
    <property type="match status" value="1"/>
</dbReference>
<dbReference type="InterPro" id="IPR036020">
    <property type="entry name" value="WW_dom_sf"/>
</dbReference>
<feature type="domain" description="WW" evidence="9">
    <location>
        <begin position="130"/>
        <end position="163"/>
    </location>
</feature>
<dbReference type="Proteomes" id="UP000887574">
    <property type="component" value="Unplaced"/>
</dbReference>
<feature type="compositionally biased region" description="Basic and acidic residues" evidence="8">
    <location>
        <begin position="313"/>
        <end position="331"/>
    </location>
</feature>
<dbReference type="PROSITE" id="PS01159">
    <property type="entry name" value="WW_DOMAIN_1"/>
    <property type="match status" value="1"/>
</dbReference>
<dbReference type="PROSITE" id="PS50020">
    <property type="entry name" value="WW_DOMAIN_2"/>
    <property type="match status" value="2"/>
</dbReference>
<evidence type="ECO:0000256" key="8">
    <source>
        <dbReference type="SAM" id="MobiDB-lite"/>
    </source>
</evidence>
<evidence type="ECO:0000256" key="3">
    <source>
        <dbReference type="ARBA" id="ARBA00022722"/>
    </source>
</evidence>
<dbReference type="SUPFAM" id="SSF51045">
    <property type="entry name" value="WW domain"/>
    <property type="match status" value="2"/>
</dbReference>
<evidence type="ECO:0000256" key="1">
    <source>
        <dbReference type="ARBA" id="ARBA00001946"/>
    </source>
</evidence>
<feature type="region of interest" description="Disordered" evidence="8">
    <location>
        <begin position="484"/>
        <end position="585"/>
    </location>
</feature>
<keyword evidence="3" id="KW-0540">Nuclease</keyword>
<sequence length="585" mass="66910">MVVEHLTPDRLVYDPSVGRSKSTFKPDTSIHTFFQSQNSDYLRSGYDRGHLAAAGNHRKSRNSIDQTFFLTNMSPQVGRGFNRDKWNHVEIHVRRLAKKNRNVYICTGPLYLPQKESDGNFYLFPMAAMMNVNDAWQTFTAPTGEKYYYNWVTLENTWDKPQALIDKEARASTPNNLSGSAQTMIQTMTGVAGLQSVGYAGFQTSIAGSLGSVSSGSSVVAAVNKDVNSSKPVSSTAIPGTPWCVVWTGDKKVFFYNPSINTSVWQRPPELYNRPDVDLLVAIPPDSSEQSHKPAVDAKQSEEDKAEESGEEEEKKADHLEKERKAKKEPVSVKQKPIDPVAQAEIQAQQERNKIPLEGRLRKFRELLEDKNISGASIWEKELSKLVFDERYLLLCAAERKAAFEAFTKERIEIERAERRKRAKEAKVEYKKLLVEADLHGKSSFTSFTKKYGKDPRFKALEKARDREEYFREFTNELYKLEKKTKKKRDHRKEDPKEDRQKEYRSEEDRPKESSIRDGRSKEDCFGGGCIEEDHPEEEQKKEDGLKEASPEEQEVQCQEKQNDNSEEDSCRPIMKGKYCDGTGY</sequence>
<dbReference type="InterPro" id="IPR036517">
    <property type="entry name" value="FF_domain_sf"/>
</dbReference>
<comment type="cofactor">
    <cofactor evidence="1">
        <name>Mg(2+)</name>
        <dbReference type="ChEBI" id="CHEBI:18420"/>
    </cofactor>
</comment>
<reference evidence="12" key="1">
    <citation type="submission" date="2022-11" db="UniProtKB">
        <authorList>
            <consortium name="WormBaseParasite"/>
        </authorList>
    </citation>
    <scope>IDENTIFICATION</scope>
</reference>
<dbReference type="InterPro" id="IPR020821">
    <property type="entry name" value="ENPP1-3/EXOG-like_nuc-like"/>
</dbReference>
<dbReference type="AlphaFoldDB" id="A0A915D5C6"/>
<proteinExistence type="inferred from homology"/>
<feature type="region of interest" description="Disordered" evidence="8">
    <location>
        <begin position="284"/>
        <end position="336"/>
    </location>
</feature>
<dbReference type="SMART" id="SM00456">
    <property type="entry name" value="WW"/>
    <property type="match status" value="2"/>
</dbReference>
<dbReference type="GO" id="GO:0005634">
    <property type="term" value="C:nucleus"/>
    <property type="evidence" value="ECO:0007669"/>
    <property type="project" value="TreeGrafter"/>
</dbReference>
<comment type="similarity">
    <text evidence="2">Belongs to the DNA/RNA non-specific endonuclease family.</text>
</comment>
<dbReference type="InterPro" id="IPR045148">
    <property type="entry name" value="TCRG1-like"/>
</dbReference>
<dbReference type="PROSITE" id="PS01070">
    <property type="entry name" value="NUCLEASE_NON_SPEC"/>
    <property type="match status" value="1"/>
</dbReference>
<dbReference type="PANTHER" id="PTHR15377:SF3">
    <property type="entry name" value="WW DOMAIN-CONTAINING PROTEIN"/>
    <property type="match status" value="1"/>
</dbReference>
<dbReference type="InterPro" id="IPR002713">
    <property type="entry name" value="FF_domain"/>
</dbReference>
<feature type="compositionally biased region" description="Basic and acidic residues" evidence="8">
    <location>
        <begin position="492"/>
        <end position="525"/>
    </location>
</feature>
<dbReference type="GO" id="GO:0046872">
    <property type="term" value="F:metal ion binding"/>
    <property type="evidence" value="ECO:0007669"/>
    <property type="project" value="UniProtKB-KW"/>
</dbReference>
<dbReference type="GO" id="GO:0016787">
    <property type="term" value="F:hydrolase activity"/>
    <property type="evidence" value="ECO:0007669"/>
    <property type="project" value="InterPro"/>
</dbReference>
<dbReference type="SMART" id="SM00892">
    <property type="entry name" value="Endonuclease_NS"/>
    <property type="match status" value="1"/>
</dbReference>
<dbReference type="FunFam" id="2.20.70.10:FF:000049">
    <property type="entry name" value="Transcription elongation regulator 1-like"/>
    <property type="match status" value="1"/>
</dbReference>
<accession>A0A915D5C6</accession>
<dbReference type="InterPro" id="IPR018524">
    <property type="entry name" value="DNA/RNA_endonuclease_AS"/>
</dbReference>
<dbReference type="Pfam" id="PF01846">
    <property type="entry name" value="FF"/>
    <property type="match status" value="2"/>
</dbReference>
<keyword evidence="6" id="KW-0255">Endonuclease</keyword>
<name>A0A915D5C6_9BILA</name>
<dbReference type="Pfam" id="PF01223">
    <property type="entry name" value="Endonuclease_NS"/>
    <property type="match status" value="1"/>
</dbReference>
<dbReference type="InterPro" id="IPR044925">
    <property type="entry name" value="His-Me_finger_sf"/>
</dbReference>
<keyword evidence="4" id="KW-0479">Metal-binding</keyword>
<dbReference type="InterPro" id="IPR057565">
    <property type="entry name" value="WW_TCRG1_3rd"/>
</dbReference>
<evidence type="ECO:0000259" key="10">
    <source>
        <dbReference type="PROSITE" id="PS51676"/>
    </source>
</evidence>